<dbReference type="PANTHER" id="PTHR30294:SF29">
    <property type="entry name" value="MULTIDRUG ABC TRANSPORTER PERMEASE YBHS-RELATED"/>
    <property type="match status" value="1"/>
</dbReference>
<feature type="transmembrane region" description="Helical" evidence="8">
    <location>
        <begin position="182"/>
        <end position="204"/>
    </location>
</feature>
<feature type="domain" description="ABC transmembrane type-2" evidence="9">
    <location>
        <begin position="130"/>
        <end position="375"/>
    </location>
</feature>
<keyword evidence="4" id="KW-1003">Cell membrane</keyword>
<proteinExistence type="inferred from homology"/>
<evidence type="ECO:0000256" key="6">
    <source>
        <dbReference type="ARBA" id="ARBA00022989"/>
    </source>
</evidence>
<feature type="transmembrane region" description="Helical" evidence="8">
    <location>
        <begin position="231"/>
        <end position="255"/>
    </location>
</feature>
<feature type="transmembrane region" description="Helical" evidence="8">
    <location>
        <begin position="295"/>
        <end position="314"/>
    </location>
</feature>
<comment type="subcellular location">
    <subcellularLocation>
        <location evidence="1">Cell membrane</location>
        <topology evidence="1">Multi-pass membrane protein</topology>
    </subcellularLocation>
</comment>
<dbReference type="InterPro" id="IPR013525">
    <property type="entry name" value="ABC2_TM"/>
</dbReference>
<dbReference type="RefSeq" id="WP_113891951.1">
    <property type="nucleotide sequence ID" value="NZ_QNRK01000036.1"/>
</dbReference>
<evidence type="ECO:0000256" key="8">
    <source>
        <dbReference type="SAM" id="Phobius"/>
    </source>
</evidence>
<protein>
    <submittedName>
        <fullName evidence="10">ABC-2 type transport system permease protein</fullName>
    </submittedName>
</protein>
<dbReference type="GO" id="GO:0005886">
    <property type="term" value="C:plasma membrane"/>
    <property type="evidence" value="ECO:0007669"/>
    <property type="project" value="UniProtKB-SubCell"/>
</dbReference>
<gene>
    <name evidence="10" type="ORF">DFR50_13626</name>
</gene>
<evidence type="ECO:0000313" key="11">
    <source>
        <dbReference type="Proteomes" id="UP000253529"/>
    </source>
</evidence>
<keyword evidence="11" id="KW-1185">Reference proteome</keyword>
<dbReference type="Pfam" id="PF12698">
    <property type="entry name" value="ABC2_membrane_3"/>
    <property type="match status" value="1"/>
</dbReference>
<evidence type="ECO:0000256" key="1">
    <source>
        <dbReference type="ARBA" id="ARBA00004651"/>
    </source>
</evidence>
<dbReference type="OrthoDB" id="9784671at2"/>
<evidence type="ECO:0000256" key="3">
    <source>
        <dbReference type="ARBA" id="ARBA00022448"/>
    </source>
</evidence>
<evidence type="ECO:0000256" key="7">
    <source>
        <dbReference type="ARBA" id="ARBA00023136"/>
    </source>
</evidence>
<feature type="transmembrane region" description="Helical" evidence="8">
    <location>
        <begin position="261"/>
        <end position="283"/>
    </location>
</feature>
<dbReference type="Proteomes" id="UP000253529">
    <property type="component" value="Unassembled WGS sequence"/>
</dbReference>
<comment type="caution">
    <text evidence="10">The sequence shown here is derived from an EMBL/GenBank/DDBJ whole genome shotgun (WGS) entry which is preliminary data.</text>
</comment>
<dbReference type="Gene3D" id="3.40.1710.10">
    <property type="entry name" value="abc type-2 transporter like domain"/>
    <property type="match status" value="1"/>
</dbReference>
<dbReference type="PROSITE" id="PS51012">
    <property type="entry name" value="ABC_TM2"/>
    <property type="match status" value="1"/>
</dbReference>
<evidence type="ECO:0000259" key="9">
    <source>
        <dbReference type="PROSITE" id="PS51012"/>
    </source>
</evidence>
<evidence type="ECO:0000256" key="4">
    <source>
        <dbReference type="ARBA" id="ARBA00022475"/>
    </source>
</evidence>
<accession>A0A366ERV3</accession>
<evidence type="ECO:0000313" key="10">
    <source>
        <dbReference type="EMBL" id="RBP05137.1"/>
    </source>
</evidence>
<feature type="transmembrane region" description="Helical" evidence="8">
    <location>
        <begin position="21"/>
        <end position="40"/>
    </location>
</feature>
<keyword evidence="3" id="KW-0813">Transport</keyword>
<keyword evidence="7 8" id="KW-0472">Membrane</keyword>
<dbReference type="InterPro" id="IPR047817">
    <property type="entry name" value="ABC2_TM_bact-type"/>
</dbReference>
<evidence type="ECO:0000256" key="2">
    <source>
        <dbReference type="ARBA" id="ARBA00007783"/>
    </source>
</evidence>
<reference evidence="10 11" key="1">
    <citation type="submission" date="2018-06" db="EMBL/GenBank/DDBJ databases">
        <title>Genomic Encyclopedia of Type Strains, Phase IV (KMG-IV): sequencing the most valuable type-strain genomes for metagenomic binning, comparative biology and taxonomic classification.</title>
        <authorList>
            <person name="Goeker M."/>
        </authorList>
    </citation>
    <scope>NUCLEOTIDE SEQUENCE [LARGE SCALE GENOMIC DNA]</scope>
    <source>
        <strain evidence="10 11">DSM 24875</strain>
    </source>
</reference>
<organism evidence="10 11">
    <name type="scientific">Roseiarcus fermentans</name>
    <dbReference type="NCBI Taxonomy" id="1473586"/>
    <lineage>
        <taxon>Bacteria</taxon>
        <taxon>Pseudomonadati</taxon>
        <taxon>Pseudomonadota</taxon>
        <taxon>Alphaproteobacteria</taxon>
        <taxon>Hyphomicrobiales</taxon>
        <taxon>Roseiarcaceae</taxon>
        <taxon>Roseiarcus</taxon>
    </lineage>
</organism>
<dbReference type="GO" id="GO:0140359">
    <property type="term" value="F:ABC-type transporter activity"/>
    <property type="evidence" value="ECO:0007669"/>
    <property type="project" value="InterPro"/>
</dbReference>
<comment type="similarity">
    <text evidence="2">Belongs to the ABC-2 integral membrane protein family.</text>
</comment>
<feature type="transmembrane region" description="Helical" evidence="8">
    <location>
        <begin position="350"/>
        <end position="372"/>
    </location>
</feature>
<dbReference type="InterPro" id="IPR051449">
    <property type="entry name" value="ABC-2_transporter_component"/>
</dbReference>
<evidence type="ECO:0000256" key="5">
    <source>
        <dbReference type="ARBA" id="ARBA00022692"/>
    </source>
</evidence>
<dbReference type="PANTHER" id="PTHR30294">
    <property type="entry name" value="MEMBRANE COMPONENT OF ABC TRANSPORTER YHHJ-RELATED"/>
    <property type="match status" value="1"/>
</dbReference>
<keyword evidence="5 8" id="KW-0812">Transmembrane</keyword>
<dbReference type="EMBL" id="QNRK01000036">
    <property type="protein sequence ID" value="RBP05137.1"/>
    <property type="molecule type" value="Genomic_DNA"/>
</dbReference>
<dbReference type="AlphaFoldDB" id="A0A366ERV3"/>
<sequence>MMLRRVRAVAQKEIIQILRDPRSLMVVLLMPLMQMALLGYGVNLDIKHVPACVFDREGSQQSQSLLKAFQASQYFSVVESERTYADVTRAIDAGRCKIAIVVPHDFSETLANANAASVQAILDATDDNTANIALGYAQAVIGAASGNIQLERAQAMGQPPPVVPAVAEYRVWYNEDLVSRNYIMPGVVALVMALVGAQLTSLTISREWERGTMEVLVSTPVTSLELMAGKILPYFVIGLIDAAFCLMIAVFWFQAPFRGSISTLFFTTSLFLVVVLGLGYFISASIKSQVGASQIALVATLLPTTLLSGFAFPIEQMPAPIQWLTYLVPARYYFSILKSIFLKGSGIADLAAPIAALALYAAVVGLLAARAFKKTLG</sequence>
<keyword evidence="6 8" id="KW-1133">Transmembrane helix</keyword>
<name>A0A366ERV3_9HYPH</name>